<dbReference type="EMBL" id="DTBH01000045">
    <property type="protein sequence ID" value="HGQ76699.1"/>
    <property type="molecule type" value="Genomic_DNA"/>
</dbReference>
<proteinExistence type="predicted"/>
<name>A0A7V4CLY2_FERPE</name>
<organism evidence="2">
    <name type="scientific">Fervidobacterium pennivorans</name>
    <dbReference type="NCBI Taxonomy" id="93466"/>
    <lineage>
        <taxon>Bacteria</taxon>
        <taxon>Thermotogati</taxon>
        <taxon>Thermotogota</taxon>
        <taxon>Thermotogae</taxon>
        <taxon>Thermotogales</taxon>
        <taxon>Fervidobacteriaceae</taxon>
        <taxon>Fervidobacterium</taxon>
    </lineage>
</organism>
<reference evidence="2" key="1">
    <citation type="journal article" date="2020" name="mSystems">
        <title>Genome- and Community-Level Interaction Insights into Carbon Utilization and Element Cycling Functions of Hydrothermarchaeota in Hydrothermal Sediment.</title>
        <authorList>
            <person name="Zhou Z."/>
            <person name="Liu Y."/>
            <person name="Xu W."/>
            <person name="Pan J."/>
            <person name="Luo Z.H."/>
            <person name="Li M."/>
        </authorList>
    </citation>
    <scope>NUCLEOTIDE SEQUENCE [LARGE SCALE GENOMIC DNA]</scope>
    <source>
        <strain evidence="2">SpSt-640</strain>
    </source>
</reference>
<comment type="caution">
    <text evidence="2">The sequence shown here is derived from an EMBL/GenBank/DDBJ whole genome shotgun (WGS) entry which is preliminary data.</text>
</comment>
<dbReference type="InterPro" id="IPR053537">
    <property type="entry name" value="DNA-guanine_TGase"/>
</dbReference>
<dbReference type="NCBIfam" id="NF041059">
    <property type="entry name" value="DpdA"/>
    <property type="match status" value="1"/>
</dbReference>
<dbReference type="Gene3D" id="3.20.20.105">
    <property type="entry name" value="Queuine tRNA-ribosyltransferase-like"/>
    <property type="match status" value="1"/>
</dbReference>
<dbReference type="SUPFAM" id="SSF51713">
    <property type="entry name" value="tRNA-guanine transglycosylase"/>
    <property type="match status" value="1"/>
</dbReference>
<evidence type="ECO:0000259" key="1">
    <source>
        <dbReference type="Pfam" id="PF21818"/>
    </source>
</evidence>
<evidence type="ECO:0000313" key="2">
    <source>
        <dbReference type="EMBL" id="HGQ76699.1"/>
    </source>
</evidence>
<accession>A0A7V4CLY2</accession>
<dbReference type="AlphaFoldDB" id="A0A7V4CLY2"/>
<dbReference type="GO" id="GO:0006400">
    <property type="term" value="P:tRNA modification"/>
    <property type="evidence" value="ECO:0007669"/>
    <property type="project" value="InterPro"/>
</dbReference>
<dbReference type="Pfam" id="PF21818">
    <property type="entry name" value="DUF6884"/>
    <property type="match status" value="1"/>
</dbReference>
<feature type="domain" description="DUF6884" evidence="1">
    <location>
        <begin position="430"/>
        <end position="546"/>
    </location>
</feature>
<sequence length="580" mass="67760">MKYFIPEWDDRVDPGYDFILDKHSAQHDSDPFSDHYMWEIFGLENVPFDGVLVSRVKVEENKIKKRRIEELGIHKFLRLPPNFPVLGDCGAFGYVNEQVPRYDPIEILDYYQKLGFNIGVTVDHLVVPKYAEQKDFRMKITYENGLKAFYEWKKRYAENFLLLCAVQGWDVQDYIKMMKSYQSHGVENFGIGGLARKPTTFIVDLINRIVEEIKSSGKVPNQMHFFGLARISLFPHFKKLEDLGVQVTFDSASFLRRAWLSAQNNYMTLDGKGYAAIRIPQIGENSGLRGERKLKDAYNISELKLLEKECLEKMRLYDKGQCDIESLMSALEKFDKATKQNRFPILREHYLETLKDTPWKKCSCPICQKIGVEVIIFRGNNRNRRRGFHNTWIFYQIFKNPNRWFVRLGIEHELPEIDLLNLKKGERVLVITSCTKEKLGYTSKVKAPAKNMYRGLLFKLVKEFCEANNFDYVIISAKYGLLFPDEEIEGYEKVLKTRKDVDVIRPVVEERLKKILDKYEKVVVIAGTNYLKTLENVLDDRFYQVKGRGYGDICSKVKKALDTVLTKKIYEFIYASSTTK</sequence>
<dbReference type="InterPro" id="IPR049251">
    <property type="entry name" value="DUF6884"/>
</dbReference>
<protein>
    <recommendedName>
        <fullName evidence="1">DUF6884 domain-containing protein</fullName>
    </recommendedName>
</protein>
<dbReference type="InterPro" id="IPR036511">
    <property type="entry name" value="TGT-like_sf"/>
</dbReference>
<gene>
    <name evidence="2" type="ORF">ENU12_01980</name>
</gene>